<accession>A0A381VSP7</accession>
<dbReference type="AlphaFoldDB" id="A0A381VSP7"/>
<reference evidence="1" key="1">
    <citation type="submission" date="2018-05" db="EMBL/GenBank/DDBJ databases">
        <authorList>
            <person name="Lanie J.A."/>
            <person name="Ng W.-L."/>
            <person name="Kazmierczak K.M."/>
            <person name="Andrzejewski T.M."/>
            <person name="Davidsen T.M."/>
            <person name="Wayne K.J."/>
            <person name="Tettelin H."/>
            <person name="Glass J.I."/>
            <person name="Rusch D."/>
            <person name="Podicherti R."/>
            <person name="Tsui H.-C.T."/>
            <person name="Winkler M.E."/>
        </authorList>
    </citation>
    <scope>NUCLEOTIDE SEQUENCE</scope>
</reference>
<gene>
    <name evidence="1" type="ORF">METZ01_LOCUS96138</name>
</gene>
<protein>
    <submittedName>
        <fullName evidence="1">Uncharacterized protein</fullName>
    </submittedName>
</protein>
<name>A0A381VSP7_9ZZZZ</name>
<evidence type="ECO:0000313" key="1">
    <source>
        <dbReference type="EMBL" id="SVA43284.1"/>
    </source>
</evidence>
<dbReference type="EMBL" id="UINC01009662">
    <property type="protein sequence ID" value="SVA43284.1"/>
    <property type="molecule type" value="Genomic_DNA"/>
</dbReference>
<proteinExistence type="predicted"/>
<sequence>METRLEIGSGNILVFADDPNDKTLLRISVIEKADPSSGLFLGHCDRKELKRVGKAA</sequence>
<organism evidence="1">
    <name type="scientific">marine metagenome</name>
    <dbReference type="NCBI Taxonomy" id="408172"/>
    <lineage>
        <taxon>unclassified sequences</taxon>
        <taxon>metagenomes</taxon>
        <taxon>ecological metagenomes</taxon>
    </lineage>
</organism>